<dbReference type="Proteomes" id="UP000030645">
    <property type="component" value="Unassembled WGS sequence"/>
</dbReference>
<dbReference type="AlphaFoldDB" id="W9S0R8"/>
<dbReference type="EMBL" id="KE345372">
    <property type="protein sequence ID" value="EXC02933.1"/>
    <property type="molecule type" value="Genomic_DNA"/>
</dbReference>
<organism evidence="2 3">
    <name type="scientific">Morus notabilis</name>
    <dbReference type="NCBI Taxonomy" id="981085"/>
    <lineage>
        <taxon>Eukaryota</taxon>
        <taxon>Viridiplantae</taxon>
        <taxon>Streptophyta</taxon>
        <taxon>Embryophyta</taxon>
        <taxon>Tracheophyta</taxon>
        <taxon>Spermatophyta</taxon>
        <taxon>Magnoliopsida</taxon>
        <taxon>eudicotyledons</taxon>
        <taxon>Gunneridae</taxon>
        <taxon>Pentapetalae</taxon>
        <taxon>rosids</taxon>
        <taxon>fabids</taxon>
        <taxon>Rosales</taxon>
        <taxon>Moraceae</taxon>
        <taxon>Moreae</taxon>
        <taxon>Morus</taxon>
    </lineage>
</organism>
<evidence type="ECO:0000313" key="3">
    <source>
        <dbReference type="Proteomes" id="UP000030645"/>
    </source>
</evidence>
<feature type="compositionally biased region" description="Basic and acidic residues" evidence="1">
    <location>
        <begin position="51"/>
        <end position="80"/>
    </location>
</feature>
<evidence type="ECO:0000313" key="2">
    <source>
        <dbReference type="EMBL" id="EXC02933.1"/>
    </source>
</evidence>
<keyword evidence="3" id="KW-1185">Reference proteome</keyword>
<accession>W9S0R8</accession>
<protein>
    <submittedName>
        <fullName evidence="2">Uncharacterized protein</fullName>
    </submittedName>
</protein>
<name>W9S0R8_9ROSA</name>
<proteinExistence type="predicted"/>
<reference evidence="3" key="1">
    <citation type="submission" date="2013-01" db="EMBL/GenBank/DDBJ databases">
        <title>Draft Genome Sequence of a Mulberry Tree, Morus notabilis C.K. Schneid.</title>
        <authorList>
            <person name="He N."/>
            <person name="Zhao S."/>
        </authorList>
    </citation>
    <scope>NUCLEOTIDE SEQUENCE</scope>
</reference>
<gene>
    <name evidence="2" type="ORF">L484_012060</name>
</gene>
<evidence type="ECO:0000256" key="1">
    <source>
        <dbReference type="SAM" id="MobiDB-lite"/>
    </source>
</evidence>
<feature type="region of interest" description="Disordered" evidence="1">
    <location>
        <begin position="26"/>
        <end position="80"/>
    </location>
</feature>
<sequence length="80" mass="8736">MPSIRDTPLSSFFLFTLSLEPRTANQKCEADNGGTKLATASASAGGRSRKLRGEKERAAQRERGRAKSARGEREGRGERL</sequence>